<keyword evidence="4" id="KW-0645">Protease</keyword>
<feature type="transmembrane region" description="Helical" evidence="2">
    <location>
        <begin position="150"/>
        <end position="170"/>
    </location>
</feature>
<keyword evidence="2" id="KW-0812">Transmembrane</keyword>
<feature type="transmembrane region" description="Helical" evidence="2">
    <location>
        <begin position="116"/>
        <end position="138"/>
    </location>
</feature>
<evidence type="ECO:0000256" key="2">
    <source>
        <dbReference type="SAM" id="Phobius"/>
    </source>
</evidence>
<feature type="transmembrane region" description="Helical" evidence="2">
    <location>
        <begin position="41"/>
        <end position="61"/>
    </location>
</feature>
<feature type="transmembrane region" description="Helical" evidence="2">
    <location>
        <begin position="202"/>
        <end position="221"/>
    </location>
</feature>
<dbReference type="GO" id="GO:0004175">
    <property type="term" value="F:endopeptidase activity"/>
    <property type="evidence" value="ECO:0007669"/>
    <property type="project" value="UniProtKB-ARBA"/>
</dbReference>
<keyword evidence="2" id="KW-0472">Membrane</keyword>
<dbReference type="InterPro" id="IPR003675">
    <property type="entry name" value="Rce1/LyrA-like_dom"/>
</dbReference>
<dbReference type="GO" id="GO:0080120">
    <property type="term" value="P:CAAX-box protein maturation"/>
    <property type="evidence" value="ECO:0007669"/>
    <property type="project" value="UniProtKB-ARBA"/>
</dbReference>
<keyword evidence="2" id="KW-1133">Transmembrane helix</keyword>
<organism evidence="4 5">
    <name type="scientific">Staphylococcus haemolyticus</name>
    <dbReference type="NCBI Taxonomy" id="1283"/>
    <lineage>
        <taxon>Bacteria</taxon>
        <taxon>Bacillati</taxon>
        <taxon>Bacillota</taxon>
        <taxon>Bacilli</taxon>
        <taxon>Bacillales</taxon>
        <taxon>Staphylococcaceae</taxon>
        <taxon>Staphylococcus</taxon>
    </lineage>
</organism>
<dbReference type="AlphaFoldDB" id="A0A2K0A630"/>
<gene>
    <name evidence="4" type="ORF">AL503_006640</name>
</gene>
<feature type="region of interest" description="Disordered" evidence="1">
    <location>
        <begin position="268"/>
        <end position="363"/>
    </location>
</feature>
<dbReference type="RefSeq" id="WP_037549910.1">
    <property type="nucleotide sequence ID" value="NZ_CAJCGD010000012.1"/>
</dbReference>
<feature type="domain" description="CAAX prenyl protease 2/Lysostaphin resistance protein A-like" evidence="3">
    <location>
        <begin position="120"/>
        <end position="215"/>
    </location>
</feature>
<dbReference type="Pfam" id="PF02517">
    <property type="entry name" value="Rce1-like"/>
    <property type="match status" value="1"/>
</dbReference>
<evidence type="ECO:0000259" key="3">
    <source>
        <dbReference type="Pfam" id="PF02517"/>
    </source>
</evidence>
<feature type="compositionally biased region" description="Basic and acidic residues" evidence="1">
    <location>
        <begin position="287"/>
        <end position="316"/>
    </location>
</feature>
<proteinExistence type="predicted"/>
<keyword evidence="4" id="KW-0378">Hydrolase</keyword>
<dbReference type="GO" id="GO:0006508">
    <property type="term" value="P:proteolysis"/>
    <property type="evidence" value="ECO:0007669"/>
    <property type="project" value="UniProtKB-KW"/>
</dbReference>
<comment type="caution">
    <text evidence="4">The sequence shown here is derived from an EMBL/GenBank/DDBJ whole genome shotgun (WGS) entry which is preliminary data.</text>
</comment>
<reference evidence="4 5" key="1">
    <citation type="submission" date="2017-12" db="EMBL/GenBank/DDBJ databases">
        <title>FDA dAtabase for Regulatory Grade micrObial Sequences (FDA-ARGOS): Supporting development and validation of Infectious Disease Dx tests.</title>
        <authorList>
            <person name="Hoffmann M."/>
            <person name="Allard M."/>
            <person name="Evans P."/>
            <person name="Brown E."/>
            <person name="Tallon L."/>
            <person name="Sadzewicz L."/>
            <person name="Sengamalay N."/>
            <person name="Ott S."/>
            <person name="Godinez A."/>
            <person name="Nagaraj S."/>
            <person name="Vavikolanu K."/>
            <person name="Aluvathingal J."/>
            <person name="Nadendla S."/>
            <person name="Sichtig H."/>
        </authorList>
    </citation>
    <scope>NUCLEOTIDE SEQUENCE [LARGE SCALE GENOMIC DNA]</scope>
    <source>
        <strain evidence="4 5">FDAARGOS_148</strain>
    </source>
</reference>
<dbReference type="Proteomes" id="UP000053523">
    <property type="component" value="Unassembled WGS sequence"/>
</dbReference>
<accession>A0A2K0A630</accession>
<feature type="transmembrane region" description="Helical" evidence="2">
    <location>
        <begin position="233"/>
        <end position="256"/>
    </location>
</feature>
<sequence>MKTNRISGFQWALTIFVFFVVTMALSLILRDFQASVGIKRFVFDITDLAPFIAAIVCIIAFKDKRTQLAGLKFSVDIRVIERILLALILPLVIFMIGMFSFNTFADSFILLQATDLSVSVPTIIIGHILMAFFAEFGFRSYLQNIVENKVNTFFASIIVGLIYSIWAANTTYGMEYAGYHFLYTFMFSIIIGELIRATKGRTIYIALVFHATMSFAQVFLFSEETGDLFSMKVIALSTTLVGIVFIILSLIIRFIVYKTTNRSLDDVEPNNYLDHMNDDDTSTSNETKSEDHEHNDKKDSFTESQLNEDHVEHKSQSENQTDSSNEKLKENISYKEDRRSSVVDDAKDEIDQMRDTSSHKTEK</sequence>
<protein>
    <submittedName>
        <fullName evidence="4">CAAX protease family protein</fullName>
    </submittedName>
</protein>
<feature type="transmembrane region" description="Helical" evidence="2">
    <location>
        <begin position="82"/>
        <end position="104"/>
    </location>
</feature>
<dbReference type="EMBL" id="LORN02000015">
    <property type="protein sequence ID" value="PNN20480.1"/>
    <property type="molecule type" value="Genomic_DNA"/>
</dbReference>
<evidence type="ECO:0000313" key="4">
    <source>
        <dbReference type="EMBL" id="PNN20480.1"/>
    </source>
</evidence>
<evidence type="ECO:0000313" key="5">
    <source>
        <dbReference type="Proteomes" id="UP000053523"/>
    </source>
</evidence>
<name>A0A2K0A630_STAHA</name>
<feature type="compositionally biased region" description="Basic and acidic residues" evidence="1">
    <location>
        <begin position="324"/>
        <end position="363"/>
    </location>
</feature>
<feature type="transmembrane region" description="Helical" evidence="2">
    <location>
        <begin position="176"/>
        <end position="195"/>
    </location>
</feature>
<feature type="transmembrane region" description="Helical" evidence="2">
    <location>
        <begin position="12"/>
        <end position="29"/>
    </location>
</feature>
<evidence type="ECO:0000256" key="1">
    <source>
        <dbReference type="SAM" id="MobiDB-lite"/>
    </source>
</evidence>